<evidence type="ECO:0000313" key="2">
    <source>
        <dbReference type="Proteomes" id="UP000036367"/>
    </source>
</evidence>
<protein>
    <submittedName>
        <fullName evidence="1">Uncharacterized protein</fullName>
    </submittedName>
</protein>
<dbReference type="AlphaFoldDB" id="A0A0J1EKH0"/>
<organism evidence="1 2">
    <name type="scientific">Rhodopirellula islandica</name>
    <dbReference type="NCBI Taxonomy" id="595434"/>
    <lineage>
        <taxon>Bacteria</taxon>
        <taxon>Pseudomonadati</taxon>
        <taxon>Planctomycetota</taxon>
        <taxon>Planctomycetia</taxon>
        <taxon>Pirellulales</taxon>
        <taxon>Pirellulaceae</taxon>
        <taxon>Rhodopirellula</taxon>
    </lineage>
</organism>
<dbReference type="Proteomes" id="UP000036367">
    <property type="component" value="Unassembled WGS sequence"/>
</dbReference>
<sequence>MNERLSFLSCSQALPGNTLSWRLCLPVVSQQAEPAVHCVPRQSLGTRKRLINQNGVSGAVHQAETAEKRLRSTA</sequence>
<keyword evidence="2" id="KW-1185">Reference proteome</keyword>
<dbReference type="EMBL" id="LECT01000016">
    <property type="protein sequence ID" value="KLU06049.1"/>
    <property type="molecule type" value="Genomic_DNA"/>
</dbReference>
<accession>A0A0J1EKH0</accession>
<evidence type="ECO:0000313" key="1">
    <source>
        <dbReference type="EMBL" id="KLU06049.1"/>
    </source>
</evidence>
<comment type="caution">
    <text evidence="1">The sequence shown here is derived from an EMBL/GenBank/DDBJ whole genome shotgun (WGS) entry which is preliminary data.</text>
</comment>
<reference evidence="1" key="1">
    <citation type="submission" date="2015-05" db="EMBL/GenBank/DDBJ databases">
        <title>Permanent draft genome of Rhodopirellula islandicus K833.</title>
        <authorList>
            <person name="Kizina J."/>
            <person name="Richter M."/>
            <person name="Glockner F.O."/>
            <person name="Harder J."/>
        </authorList>
    </citation>
    <scope>NUCLEOTIDE SEQUENCE [LARGE SCALE GENOMIC DNA]</scope>
    <source>
        <strain evidence="1">K833</strain>
    </source>
</reference>
<proteinExistence type="predicted"/>
<name>A0A0J1EKH0_RHOIS</name>
<gene>
    <name evidence="1" type="ORF">RISK_001900</name>
</gene>